<evidence type="ECO:0000313" key="3">
    <source>
        <dbReference type="Proteomes" id="UP000019102"/>
    </source>
</evidence>
<proteinExistence type="predicted"/>
<keyword evidence="1" id="KW-0732">Signal</keyword>
<dbReference type="Proteomes" id="UP000019102">
    <property type="component" value="Unassembled WGS sequence"/>
</dbReference>
<dbReference type="eggNOG" id="COG1511">
    <property type="taxonomic scope" value="Bacteria"/>
</dbReference>
<dbReference type="RefSeq" id="WP_235182823.1">
    <property type="nucleotide sequence ID" value="NZ_BAVS01000021.1"/>
</dbReference>
<protein>
    <submittedName>
        <fullName evidence="2">Uncharacterized protein</fullName>
    </submittedName>
</protein>
<organism evidence="2 3">
    <name type="scientific">Gracilibacillus boraciitolerans JCM 21714</name>
    <dbReference type="NCBI Taxonomy" id="1298598"/>
    <lineage>
        <taxon>Bacteria</taxon>
        <taxon>Bacillati</taxon>
        <taxon>Bacillota</taxon>
        <taxon>Bacilli</taxon>
        <taxon>Bacillales</taxon>
        <taxon>Bacillaceae</taxon>
        <taxon>Gracilibacillus</taxon>
    </lineage>
</organism>
<reference evidence="2 3" key="1">
    <citation type="journal article" date="2014" name="Genome Announc.">
        <title>Draft Genome Sequence of the Boron-Tolerant and Moderately Halotolerant Bacterium Gracilibacillus boraciitolerans JCM 21714T.</title>
        <authorList>
            <person name="Ahmed I."/>
            <person name="Oshima K."/>
            <person name="Suda W."/>
            <person name="Kitamura K."/>
            <person name="Iida T."/>
            <person name="Ohmori Y."/>
            <person name="Fujiwara T."/>
            <person name="Hattori M."/>
            <person name="Ohkuma M."/>
        </authorList>
    </citation>
    <scope>NUCLEOTIDE SEQUENCE [LARGE SCALE GENOMIC DNA]</scope>
    <source>
        <strain evidence="2 3">JCM 21714</strain>
    </source>
</reference>
<feature type="signal peptide" evidence="1">
    <location>
        <begin position="1"/>
        <end position="24"/>
    </location>
</feature>
<accession>W4VN13</accession>
<comment type="caution">
    <text evidence="2">The sequence shown here is derived from an EMBL/GenBank/DDBJ whole genome shotgun (WGS) entry which is preliminary data.</text>
</comment>
<evidence type="ECO:0000313" key="2">
    <source>
        <dbReference type="EMBL" id="GAE94233.1"/>
    </source>
</evidence>
<dbReference type="AlphaFoldDB" id="W4VN13"/>
<dbReference type="STRING" id="1298598.JCM21714_3373"/>
<name>W4VN13_9BACI</name>
<evidence type="ECO:0000256" key="1">
    <source>
        <dbReference type="SAM" id="SignalP"/>
    </source>
</evidence>
<gene>
    <name evidence="2" type="ORF">JCM21714_3373</name>
</gene>
<feature type="chain" id="PRO_5004850696" evidence="1">
    <location>
        <begin position="25"/>
        <end position="238"/>
    </location>
</feature>
<dbReference type="EMBL" id="BAVS01000021">
    <property type="protein sequence ID" value="GAE94233.1"/>
    <property type="molecule type" value="Genomic_DNA"/>
</dbReference>
<sequence length="238" mass="26529">MIKKRMLVMWIISLLIMATVPVHAANSAVEKDEVVYTTLQPNGSQQEMYIVNSFKVENTEEIVDYGNYTTVKNLTDLSEIVKEDEKVSFSTSEDTFYYQGDLEGKLLPWKFDISYQLNGNNISAEDLAGQDGHLKIEIQTSANEQVNPIFYNNYLLQISLTLDAGKYQEIVTENGTIANAGKNKQVTYTVMPEQEETLVLEADVTDLELNAIEISGVPSALSIESPDVDQITGGTLRV</sequence>
<keyword evidence="3" id="KW-1185">Reference proteome</keyword>